<comment type="caution">
    <text evidence="5">The sequence shown here is derived from an EMBL/GenBank/DDBJ whole genome shotgun (WGS) entry which is preliminary data.</text>
</comment>
<name>A0ABN2RS52_9MICO</name>
<evidence type="ECO:0000256" key="3">
    <source>
        <dbReference type="ARBA" id="ARBA00022840"/>
    </source>
</evidence>
<evidence type="ECO:0000313" key="6">
    <source>
        <dbReference type="Proteomes" id="UP001500013"/>
    </source>
</evidence>
<gene>
    <name evidence="5" type="ORF">GCM10009817_12690</name>
</gene>
<dbReference type="InterPro" id="IPR027417">
    <property type="entry name" value="P-loop_NTPase"/>
</dbReference>
<evidence type="ECO:0000259" key="4">
    <source>
        <dbReference type="PROSITE" id="PS50893"/>
    </source>
</evidence>
<dbReference type="CDD" id="cd03255">
    <property type="entry name" value="ABC_MJ0796_LolCDE_FtsE"/>
    <property type="match status" value="1"/>
</dbReference>
<dbReference type="Pfam" id="PF00005">
    <property type="entry name" value="ABC_tran"/>
    <property type="match status" value="1"/>
</dbReference>
<dbReference type="InterPro" id="IPR003439">
    <property type="entry name" value="ABC_transporter-like_ATP-bd"/>
</dbReference>
<keyword evidence="3 5" id="KW-0067">ATP-binding</keyword>
<reference evidence="5 6" key="1">
    <citation type="journal article" date="2019" name="Int. J. Syst. Evol. Microbiol.">
        <title>The Global Catalogue of Microorganisms (GCM) 10K type strain sequencing project: providing services to taxonomists for standard genome sequencing and annotation.</title>
        <authorList>
            <consortium name="The Broad Institute Genomics Platform"/>
            <consortium name="The Broad Institute Genome Sequencing Center for Infectious Disease"/>
            <person name="Wu L."/>
            <person name="Ma J."/>
        </authorList>
    </citation>
    <scope>NUCLEOTIDE SEQUENCE [LARGE SCALE GENOMIC DNA]</scope>
    <source>
        <strain evidence="5 6">JCM 15628</strain>
    </source>
</reference>
<protein>
    <submittedName>
        <fullName evidence="5">ABC transporter ATP-binding protein</fullName>
    </submittedName>
</protein>
<evidence type="ECO:0000313" key="5">
    <source>
        <dbReference type="EMBL" id="GAA1973979.1"/>
    </source>
</evidence>
<dbReference type="EMBL" id="BAAAPU010000004">
    <property type="protein sequence ID" value="GAA1973979.1"/>
    <property type="molecule type" value="Genomic_DNA"/>
</dbReference>
<feature type="domain" description="ABC transporter" evidence="4">
    <location>
        <begin position="6"/>
        <end position="226"/>
    </location>
</feature>
<keyword evidence="1" id="KW-0813">Transport</keyword>
<dbReference type="PANTHER" id="PTHR24220">
    <property type="entry name" value="IMPORT ATP-BINDING PROTEIN"/>
    <property type="match status" value="1"/>
</dbReference>
<dbReference type="PROSITE" id="PS50893">
    <property type="entry name" value="ABC_TRANSPORTER_2"/>
    <property type="match status" value="1"/>
</dbReference>
<dbReference type="InterPro" id="IPR017871">
    <property type="entry name" value="ABC_transporter-like_CS"/>
</dbReference>
<evidence type="ECO:0000256" key="1">
    <source>
        <dbReference type="ARBA" id="ARBA00022448"/>
    </source>
</evidence>
<dbReference type="InterPro" id="IPR003593">
    <property type="entry name" value="AAA+_ATPase"/>
</dbReference>
<accession>A0ABN2RS52</accession>
<proteinExistence type="predicted"/>
<dbReference type="PROSITE" id="PS00211">
    <property type="entry name" value="ABC_TRANSPORTER_1"/>
    <property type="match status" value="1"/>
</dbReference>
<dbReference type="PANTHER" id="PTHR24220:SF685">
    <property type="entry name" value="ABC TRANSPORTER RELATED"/>
    <property type="match status" value="1"/>
</dbReference>
<dbReference type="GO" id="GO:0005524">
    <property type="term" value="F:ATP binding"/>
    <property type="evidence" value="ECO:0007669"/>
    <property type="project" value="UniProtKB-KW"/>
</dbReference>
<dbReference type="Proteomes" id="UP001500013">
    <property type="component" value="Unassembled WGS sequence"/>
</dbReference>
<keyword evidence="6" id="KW-1185">Reference proteome</keyword>
<dbReference type="SUPFAM" id="SSF52540">
    <property type="entry name" value="P-loop containing nucleoside triphosphate hydrolases"/>
    <property type="match status" value="1"/>
</dbReference>
<sequence>MPESLLAAVDLHVSYGVNAALAGMGFAAHAGEAVAIVGPSGSGKSTLLRSLAGLQAPTSGVVHFMGRDLYRLSDKQRSQIRLTRFGFVFQSSELISELSLLENIALPVELNGRRRRESLRMAQSWTERLGIAEAARRRPATVSGGQRQRAAIARAMATRPAVVFADEPTGALDSANRDHVLRLLIESCASEGSLLVLVTHDAVAASAADRVVEVVDGHEAPVAVSVGAPR</sequence>
<dbReference type="InterPro" id="IPR015854">
    <property type="entry name" value="ABC_transpr_LolD-like"/>
</dbReference>
<evidence type="ECO:0000256" key="2">
    <source>
        <dbReference type="ARBA" id="ARBA00022741"/>
    </source>
</evidence>
<dbReference type="InterPro" id="IPR017911">
    <property type="entry name" value="MacB-like_ATP-bd"/>
</dbReference>
<dbReference type="Gene3D" id="3.40.50.300">
    <property type="entry name" value="P-loop containing nucleotide triphosphate hydrolases"/>
    <property type="match status" value="1"/>
</dbReference>
<organism evidence="5 6">
    <name type="scientific">Terrabacter lapilli</name>
    <dbReference type="NCBI Taxonomy" id="436231"/>
    <lineage>
        <taxon>Bacteria</taxon>
        <taxon>Bacillati</taxon>
        <taxon>Actinomycetota</taxon>
        <taxon>Actinomycetes</taxon>
        <taxon>Micrococcales</taxon>
        <taxon>Intrasporangiaceae</taxon>
        <taxon>Terrabacter</taxon>
    </lineage>
</organism>
<dbReference type="SMART" id="SM00382">
    <property type="entry name" value="AAA"/>
    <property type="match status" value="1"/>
</dbReference>
<keyword evidence="2" id="KW-0547">Nucleotide-binding</keyword>